<evidence type="ECO:0000256" key="3">
    <source>
        <dbReference type="ARBA" id="ARBA00005201"/>
    </source>
</evidence>
<dbReference type="EMBL" id="CP076448">
    <property type="protein sequence ID" value="QXM23352.1"/>
    <property type="molecule type" value="Genomic_DNA"/>
</dbReference>
<dbReference type="GO" id="GO:0005524">
    <property type="term" value="F:ATP binding"/>
    <property type="evidence" value="ECO:0007669"/>
    <property type="project" value="UniProtKB-KW"/>
</dbReference>
<name>A0A975U033_9PROT</name>
<dbReference type="NCBIfam" id="NF004160">
    <property type="entry name" value="PRK05627.1-3"/>
    <property type="match status" value="1"/>
</dbReference>
<dbReference type="AlphaFoldDB" id="A0A975U033"/>
<proteinExistence type="inferred from homology"/>
<dbReference type="GO" id="GO:0003919">
    <property type="term" value="F:FMN adenylyltransferase activity"/>
    <property type="evidence" value="ECO:0007669"/>
    <property type="project" value="UniProtKB-EC"/>
</dbReference>
<dbReference type="PANTHER" id="PTHR22749:SF6">
    <property type="entry name" value="RIBOFLAVIN KINASE"/>
    <property type="match status" value="1"/>
</dbReference>
<comment type="catalytic activity">
    <reaction evidence="13 15">
        <text>riboflavin + ATP = FMN + ADP + H(+)</text>
        <dbReference type="Rhea" id="RHEA:14357"/>
        <dbReference type="ChEBI" id="CHEBI:15378"/>
        <dbReference type="ChEBI" id="CHEBI:30616"/>
        <dbReference type="ChEBI" id="CHEBI:57986"/>
        <dbReference type="ChEBI" id="CHEBI:58210"/>
        <dbReference type="ChEBI" id="CHEBI:456216"/>
        <dbReference type="EC" id="2.7.1.26"/>
    </reaction>
</comment>
<evidence type="ECO:0000256" key="9">
    <source>
        <dbReference type="ARBA" id="ARBA00022777"/>
    </source>
</evidence>
<evidence type="ECO:0000256" key="4">
    <source>
        <dbReference type="ARBA" id="ARBA00022630"/>
    </source>
</evidence>
<keyword evidence="4 15" id="KW-0285">Flavoprotein</keyword>
<dbReference type="GO" id="GO:0009231">
    <property type="term" value="P:riboflavin biosynthetic process"/>
    <property type="evidence" value="ECO:0007669"/>
    <property type="project" value="InterPro"/>
</dbReference>
<evidence type="ECO:0000256" key="6">
    <source>
        <dbReference type="ARBA" id="ARBA00022679"/>
    </source>
</evidence>
<protein>
    <recommendedName>
        <fullName evidence="15">Riboflavin biosynthesis protein</fullName>
    </recommendedName>
    <domain>
        <recommendedName>
            <fullName evidence="15">Riboflavin kinase</fullName>
            <ecNumber evidence="15">2.7.1.26</ecNumber>
        </recommendedName>
        <alternativeName>
            <fullName evidence="15">Flavokinase</fullName>
        </alternativeName>
    </domain>
    <domain>
        <recommendedName>
            <fullName evidence="15">FMN adenylyltransferase</fullName>
            <ecNumber evidence="15">2.7.7.2</ecNumber>
        </recommendedName>
        <alternativeName>
            <fullName evidence="15">FAD pyrophosphorylase</fullName>
        </alternativeName>
        <alternativeName>
            <fullName evidence="15">FAD synthase</fullName>
        </alternativeName>
    </domain>
</protein>
<reference evidence="17" key="1">
    <citation type="submission" date="2021-06" db="EMBL/GenBank/DDBJ databases">
        <title>Elioraea tepida, sp. nov., a moderately thermophilic aerobic anoxygenic phototrophic bacterium isolated from an alkaline siliceous hot spring mat community in Yellowstone National Park, WY, USA.</title>
        <authorList>
            <person name="Saini M.K."/>
            <person name="Yoshida S."/>
            <person name="Sebastian A."/>
            <person name="Hirose S."/>
            <person name="Hara E."/>
            <person name="Tamaki H."/>
            <person name="Soulier N.T."/>
            <person name="Albert I."/>
            <person name="Hanada S."/>
            <person name="Bryant D.A."/>
            <person name="Tank M."/>
        </authorList>
    </citation>
    <scope>NUCLEOTIDE SEQUENCE</scope>
    <source>
        <strain evidence="17">MS-P2</strain>
    </source>
</reference>
<evidence type="ECO:0000259" key="16">
    <source>
        <dbReference type="SMART" id="SM00904"/>
    </source>
</evidence>
<dbReference type="Pfam" id="PF01687">
    <property type="entry name" value="Flavokinase"/>
    <property type="match status" value="1"/>
</dbReference>
<dbReference type="CDD" id="cd02064">
    <property type="entry name" value="FAD_synthetase_N"/>
    <property type="match status" value="1"/>
</dbReference>
<keyword evidence="9 15" id="KW-0418">Kinase</keyword>
<dbReference type="Proteomes" id="UP000694001">
    <property type="component" value="Chromosome"/>
</dbReference>
<dbReference type="NCBIfam" id="TIGR00083">
    <property type="entry name" value="ribF"/>
    <property type="match status" value="1"/>
</dbReference>
<comment type="pathway">
    <text evidence="2 15">Cofactor biosynthesis; FAD biosynthesis; FAD from FMN: step 1/1.</text>
</comment>
<evidence type="ECO:0000256" key="5">
    <source>
        <dbReference type="ARBA" id="ARBA00022643"/>
    </source>
</evidence>
<evidence type="ECO:0000256" key="14">
    <source>
        <dbReference type="ARBA" id="ARBA00049494"/>
    </source>
</evidence>
<dbReference type="PANTHER" id="PTHR22749">
    <property type="entry name" value="RIBOFLAVIN KINASE/FMN ADENYLYLTRANSFERASE"/>
    <property type="match status" value="1"/>
</dbReference>
<dbReference type="Pfam" id="PF06574">
    <property type="entry name" value="FAD_syn"/>
    <property type="match status" value="1"/>
</dbReference>
<comment type="similarity">
    <text evidence="15">Belongs to the ribF family.</text>
</comment>
<dbReference type="InterPro" id="IPR015864">
    <property type="entry name" value="FAD_synthase"/>
</dbReference>
<gene>
    <name evidence="17" type="ORF">KO353_08300</name>
</gene>
<dbReference type="InterPro" id="IPR015865">
    <property type="entry name" value="Riboflavin_kinase_bac/euk"/>
</dbReference>
<dbReference type="EC" id="2.7.1.26" evidence="15"/>
<sequence>MHVVSDLGEIPPPWRGAAVALGNFDGVHRGHAVVIAATAEAARRLGAPVAALTFEPHPRELFRPDDPPFRLTLAEAKRDALAALGVEVLVSVPFDHAFSRIPAEAFVRDILVQRLGARHVACGPNFHFGHRRGGTPALLEALGAELGFGVTVVEKAVGEGGLPLSSTAVREALAAGDVPRANAILGRPWEIRGVVQRGAALGRTLGFPTANIPLGRHLAPRFGVYAVRAGVEDEAGGVTWFDGAASVGLRPTVNPLPEPLLEVFLFDFAGDLYGRRLRVAFAAFLREEAKFASLEALAAQMRADCDAARSLLAPV</sequence>
<dbReference type="InterPro" id="IPR002606">
    <property type="entry name" value="Riboflavin_kinase_bac"/>
</dbReference>
<organism evidence="17 18">
    <name type="scientific">Elioraea tepida</name>
    <dbReference type="NCBI Taxonomy" id="2843330"/>
    <lineage>
        <taxon>Bacteria</taxon>
        <taxon>Pseudomonadati</taxon>
        <taxon>Pseudomonadota</taxon>
        <taxon>Alphaproteobacteria</taxon>
        <taxon>Acetobacterales</taxon>
        <taxon>Elioraeaceae</taxon>
        <taxon>Elioraea</taxon>
    </lineage>
</organism>
<dbReference type="GO" id="GO:0009398">
    <property type="term" value="P:FMN biosynthetic process"/>
    <property type="evidence" value="ECO:0007669"/>
    <property type="project" value="TreeGrafter"/>
</dbReference>
<dbReference type="NCBIfam" id="NF004159">
    <property type="entry name" value="PRK05627.1-2"/>
    <property type="match status" value="1"/>
</dbReference>
<evidence type="ECO:0000256" key="10">
    <source>
        <dbReference type="ARBA" id="ARBA00022827"/>
    </source>
</evidence>
<dbReference type="InterPro" id="IPR023468">
    <property type="entry name" value="Riboflavin_kinase"/>
</dbReference>
<comment type="function">
    <text evidence="1">Catalyzes the phosphorylation of riboflavin to FMN followed by the adenylation of FMN to FAD.</text>
</comment>
<dbReference type="KEGG" id="elio:KO353_08300"/>
<dbReference type="PIRSF" id="PIRSF004491">
    <property type="entry name" value="FAD_Synth"/>
    <property type="match status" value="1"/>
</dbReference>
<dbReference type="EC" id="2.7.7.2" evidence="15"/>
<evidence type="ECO:0000256" key="8">
    <source>
        <dbReference type="ARBA" id="ARBA00022741"/>
    </source>
</evidence>
<evidence type="ECO:0000256" key="11">
    <source>
        <dbReference type="ARBA" id="ARBA00022840"/>
    </source>
</evidence>
<keyword evidence="12" id="KW-0511">Multifunctional enzyme</keyword>
<evidence type="ECO:0000256" key="1">
    <source>
        <dbReference type="ARBA" id="ARBA00002121"/>
    </source>
</evidence>
<feature type="domain" description="Riboflavin kinase" evidence="16">
    <location>
        <begin position="184"/>
        <end position="313"/>
    </location>
</feature>
<evidence type="ECO:0000256" key="2">
    <source>
        <dbReference type="ARBA" id="ARBA00004726"/>
    </source>
</evidence>
<comment type="catalytic activity">
    <reaction evidence="14 15">
        <text>FMN + ATP + H(+) = FAD + diphosphate</text>
        <dbReference type="Rhea" id="RHEA:17237"/>
        <dbReference type="ChEBI" id="CHEBI:15378"/>
        <dbReference type="ChEBI" id="CHEBI:30616"/>
        <dbReference type="ChEBI" id="CHEBI:33019"/>
        <dbReference type="ChEBI" id="CHEBI:57692"/>
        <dbReference type="ChEBI" id="CHEBI:58210"/>
        <dbReference type="EC" id="2.7.7.2"/>
    </reaction>
</comment>
<accession>A0A975U033</accession>
<keyword evidence="7 15" id="KW-0548">Nucleotidyltransferase</keyword>
<keyword evidence="10 15" id="KW-0274">FAD</keyword>
<keyword evidence="18" id="KW-1185">Reference proteome</keyword>
<keyword evidence="5 15" id="KW-0288">FMN</keyword>
<dbReference type="FunFam" id="3.40.50.620:FF:000021">
    <property type="entry name" value="Riboflavin biosynthesis protein"/>
    <property type="match status" value="1"/>
</dbReference>
<evidence type="ECO:0000256" key="12">
    <source>
        <dbReference type="ARBA" id="ARBA00023268"/>
    </source>
</evidence>
<dbReference type="GO" id="GO:0008531">
    <property type="term" value="F:riboflavin kinase activity"/>
    <property type="evidence" value="ECO:0007669"/>
    <property type="project" value="UniProtKB-EC"/>
</dbReference>
<dbReference type="SMART" id="SM00904">
    <property type="entry name" value="Flavokinase"/>
    <property type="match status" value="1"/>
</dbReference>
<keyword evidence="8 15" id="KW-0547">Nucleotide-binding</keyword>
<comment type="pathway">
    <text evidence="3 15">Cofactor biosynthesis; FMN biosynthesis; FMN from riboflavin (ATP route): step 1/1.</text>
</comment>
<keyword evidence="6 15" id="KW-0808">Transferase</keyword>
<dbReference type="RefSeq" id="WP_218284212.1">
    <property type="nucleotide sequence ID" value="NZ_CP076448.1"/>
</dbReference>
<evidence type="ECO:0000256" key="15">
    <source>
        <dbReference type="PIRNR" id="PIRNR004491"/>
    </source>
</evidence>
<evidence type="ECO:0000256" key="13">
    <source>
        <dbReference type="ARBA" id="ARBA00047880"/>
    </source>
</evidence>
<keyword evidence="11 15" id="KW-0067">ATP-binding</keyword>
<evidence type="ECO:0000313" key="17">
    <source>
        <dbReference type="EMBL" id="QXM23352.1"/>
    </source>
</evidence>
<evidence type="ECO:0000313" key="18">
    <source>
        <dbReference type="Proteomes" id="UP000694001"/>
    </source>
</evidence>
<evidence type="ECO:0000256" key="7">
    <source>
        <dbReference type="ARBA" id="ARBA00022695"/>
    </source>
</evidence>